<accession>A0ABR1UYJ1</accession>
<dbReference type="EMBL" id="JAQQWM010000005">
    <property type="protein sequence ID" value="KAK8064001.1"/>
    <property type="molecule type" value="Genomic_DNA"/>
</dbReference>
<reference evidence="1 2" key="1">
    <citation type="submission" date="2023-01" db="EMBL/GenBank/DDBJ databases">
        <title>Analysis of 21 Apiospora genomes using comparative genomics revels a genus with tremendous synthesis potential of carbohydrate active enzymes and secondary metabolites.</title>
        <authorList>
            <person name="Sorensen T."/>
        </authorList>
    </citation>
    <scope>NUCLEOTIDE SEQUENCE [LARGE SCALE GENOMIC DNA]</scope>
    <source>
        <strain evidence="1 2">CBS 83171</strain>
    </source>
</reference>
<evidence type="ECO:0000313" key="2">
    <source>
        <dbReference type="Proteomes" id="UP001446871"/>
    </source>
</evidence>
<sequence length="69" mass="8132">MVRPRGKISLNVTVSHACAGRHFPSFQIQIQIQIRWNNLRFRKQDSMLLKAVLQDRYPERSLNPLTDLE</sequence>
<dbReference type="Proteomes" id="UP001446871">
    <property type="component" value="Unassembled WGS sequence"/>
</dbReference>
<name>A0ABR1UYJ1_9PEZI</name>
<gene>
    <name evidence="1" type="ORF">PG996_008653</name>
</gene>
<protein>
    <submittedName>
        <fullName evidence="1">Uncharacterized protein</fullName>
    </submittedName>
</protein>
<comment type="caution">
    <text evidence="1">The sequence shown here is derived from an EMBL/GenBank/DDBJ whole genome shotgun (WGS) entry which is preliminary data.</text>
</comment>
<evidence type="ECO:0000313" key="1">
    <source>
        <dbReference type="EMBL" id="KAK8064001.1"/>
    </source>
</evidence>
<organism evidence="1 2">
    <name type="scientific">Apiospora saccharicola</name>
    <dbReference type="NCBI Taxonomy" id="335842"/>
    <lineage>
        <taxon>Eukaryota</taxon>
        <taxon>Fungi</taxon>
        <taxon>Dikarya</taxon>
        <taxon>Ascomycota</taxon>
        <taxon>Pezizomycotina</taxon>
        <taxon>Sordariomycetes</taxon>
        <taxon>Xylariomycetidae</taxon>
        <taxon>Amphisphaeriales</taxon>
        <taxon>Apiosporaceae</taxon>
        <taxon>Apiospora</taxon>
    </lineage>
</organism>
<keyword evidence="2" id="KW-1185">Reference proteome</keyword>
<proteinExistence type="predicted"/>